<proteinExistence type="predicted"/>
<dbReference type="Proteomes" id="UP000807159">
    <property type="component" value="Chromosome 19"/>
</dbReference>
<reference evidence="2" key="1">
    <citation type="journal article" date="2021" name="J. Hered.">
        <title>Genome Assembly of Salicaceae Populus deltoides (Eastern Cottonwood) I-69 Based on Nanopore Sequencing and Hi-C Technologies.</title>
        <authorList>
            <person name="Bai S."/>
            <person name="Wu H."/>
            <person name="Zhang J."/>
            <person name="Pan Z."/>
            <person name="Zhao W."/>
            <person name="Li Z."/>
            <person name="Tong C."/>
        </authorList>
    </citation>
    <scope>NUCLEOTIDE SEQUENCE</scope>
    <source>
        <tissue evidence="2">Leaf</tissue>
    </source>
</reference>
<dbReference type="EMBL" id="JACEGQ020000019">
    <property type="protein sequence ID" value="KAH8480485.1"/>
    <property type="molecule type" value="Genomic_DNA"/>
</dbReference>
<dbReference type="AlphaFoldDB" id="A0A8T2WGG1"/>
<evidence type="ECO:0000313" key="2">
    <source>
        <dbReference type="EMBL" id="KAH8480485.1"/>
    </source>
</evidence>
<keyword evidence="3" id="KW-1185">Reference proteome</keyword>
<dbReference type="PANTHER" id="PTHR43689">
    <property type="entry name" value="HYDROLASE"/>
    <property type="match status" value="1"/>
</dbReference>
<organism evidence="2 3">
    <name type="scientific">Populus deltoides</name>
    <name type="common">Eastern poplar</name>
    <name type="synonym">Eastern cottonwood</name>
    <dbReference type="NCBI Taxonomy" id="3696"/>
    <lineage>
        <taxon>Eukaryota</taxon>
        <taxon>Viridiplantae</taxon>
        <taxon>Streptophyta</taxon>
        <taxon>Embryophyta</taxon>
        <taxon>Tracheophyta</taxon>
        <taxon>Spermatophyta</taxon>
        <taxon>Magnoliopsida</taxon>
        <taxon>eudicotyledons</taxon>
        <taxon>Gunneridae</taxon>
        <taxon>Pentapetalae</taxon>
        <taxon>rosids</taxon>
        <taxon>fabids</taxon>
        <taxon>Malpighiales</taxon>
        <taxon>Salicaceae</taxon>
        <taxon>Saliceae</taxon>
        <taxon>Populus</taxon>
    </lineage>
</organism>
<dbReference type="Gene3D" id="3.40.50.1820">
    <property type="entry name" value="alpha/beta hydrolase"/>
    <property type="match status" value="1"/>
</dbReference>
<dbReference type="Pfam" id="PF00561">
    <property type="entry name" value="Abhydrolase_1"/>
    <property type="match status" value="1"/>
</dbReference>
<feature type="domain" description="AB hydrolase-1" evidence="1">
    <location>
        <begin position="87"/>
        <end position="129"/>
    </location>
</feature>
<dbReference type="InterPro" id="IPR000073">
    <property type="entry name" value="AB_hydrolase_1"/>
</dbReference>
<dbReference type="SUPFAM" id="SSF53474">
    <property type="entry name" value="alpha/beta-Hydrolases"/>
    <property type="match status" value="1"/>
</dbReference>
<gene>
    <name evidence="2" type="ORF">H0E87_030673</name>
</gene>
<evidence type="ECO:0000313" key="3">
    <source>
        <dbReference type="Proteomes" id="UP000807159"/>
    </source>
</evidence>
<dbReference type="GO" id="GO:0009941">
    <property type="term" value="C:chloroplast envelope"/>
    <property type="evidence" value="ECO:0007669"/>
    <property type="project" value="TreeGrafter"/>
</dbReference>
<dbReference type="PANTHER" id="PTHR43689:SF1">
    <property type="entry name" value="ALPHA_BETA-HYDROLASES SUPERFAMILY PROTEIN"/>
    <property type="match status" value="1"/>
</dbReference>
<sequence>MRYPEQCLNARTKQKKEKISGIDQDELLYPSILADPDSCFCEFRGLQIHHKIYDAESQANDSSQSFHAPSLFLKFLVIYNSWKLGLPMIMLHGFGASVYSWSRVMKPLAEVTGSKVIAFDRPAFGLTSRVDVSTHLSTHVPVLALTLRLSFQSCVTLGNCIS</sequence>
<dbReference type="InterPro" id="IPR029058">
    <property type="entry name" value="AB_hydrolase_fold"/>
</dbReference>
<protein>
    <recommendedName>
        <fullName evidence="1">AB hydrolase-1 domain-containing protein</fullName>
    </recommendedName>
</protein>
<accession>A0A8T2WGG1</accession>
<name>A0A8T2WGG1_POPDE</name>
<evidence type="ECO:0000259" key="1">
    <source>
        <dbReference type="Pfam" id="PF00561"/>
    </source>
</evidence>
<comment type="caution">
    <text evidence="2">The sequence shown here is derived from an EMBL/GenBank/DDBJ whole genome shotgun (WGS) entry which is preliminary data.</text>
</comment>